<dbReference type="PANTHER" id="PTHR43156:SF2">
    <property type="entry name" value="STAGE II SPORULATION PROTEIN E"/>
    <property type="match status" value="1"/>
</dbReference>
<reference evidence="3 4" key="1">
    <citation type="submission" date="2023-03" db="EMBL/GenBank/DDBJ databases">
        <title>Draft genome sequence of type strain Streptomyces ferralitis JCM 14344.</title>
        <authorList>
            <person name="Klaysubun C."/>
            <person name="Duangmal K."/>
        </authorList>
    </citation>
    <scope>NUCLEOTIDE SEQUENCE [LARGE SCALE GENOMIC DNA]</scope>
    <source>
        <strain evidence="3 4">JCM 14344</strain>
    </source>
</reference>
<dbReference type="InterPro" id="IPR013656">
    <property type="entry name" value="PAS_4"/>
</dbReference>
<dbReference type="InterPro" id="IPR036457">
    <property type="entry name" value="PPM-type-like_dom_sf"/>
</dbReference>
<dbReference type="Pfam" id="PF08448">
    <property type="entry name" value="PAS_4"/>
    <property type="match status" value="1"/>
</dbReference>
<comment type="caution">
    <text evidence="3">The sequence shown here is derived from an EMBL/GenBank/DDBJ whole genome shotgun (WGS) entry which is preliminary data.</text>
</comment>
<evidence type="ECO:0000256" key="1">
    <source>
        <dbReference type="ARBA" id="ARBA00022801"/>
    </source>
</evidence>
<dbReference type="SUPFAM" id="SSF55781">
    <property type="entry name" value="GAF domain-like"/>
    <property type="match status" value="1"/>
</dbReference>
<organism evidence="3 4">
    <name type="scientific">Streptantibioticus ferralitis</name>
    <dbReference type="NCBI Taxonomy" id="236510"/>
    <lineage>
        <taxon>Bacteria</taxon>
        <taxon>Bacillati</taxon>
        <taxon>Actinomycetota</taxon>
        <taxon>Actinomycetes</taxon>
        <taxon>Kitasatosporales</taxon>
        <taxon>Streptomycetaceae</taxon>
        <taxon>Streptantibioticus</taxon>
    </lineage>
</organism>
<dbReference type="RefSeq" id="WP_275821559.1">
    <property type="nucleotide sequence ID" value="NZ_BAAANM010000024.1"/>
</dbReference>
<dbReference type="SMART" id="SM00065">
    <property type="entry name" value="GAF"/>
    <property type="match status" value="1"/>
</dbReference>
<evidence type="ECO:0000313" key="4">
    <source>
        <dbReference type="Proteomes" id="UP001220022"/>
    </source>
</evidence>
<dbReference type="Gene3D" id="3.60.40.10">
    <property type="entry name" value="PPM-type phosphatase domain"/>
    <property type="match status" value="1"/>
</dbReference>
<feature type="domain" description="PAS" evidence="2">
    <location>
        <begin position="10"/>
        <end position="61"/>
    </location>
</feature>
<evidence type="ECO:0000259" key="2">
    <source>
        <dbReference type="PROSITE" id="PS50112"/>
    </source>
</evidence>
<dbReference type="EMBL" id="JARHTQ010000038">
    <property type="protein sequence ID" value="MDF2260685.1"/>
    <property type="molecule type" value="Genomic_DNA"/>
</dbReference>
<dbReference type="InterPro" id="IPR029016">
    <property type="entry name" value="GAF-like_dom_sf"/>
</dbReference>
<dbReference type="Pfam" id="PF07228">
    <property type="entry name" value="SpoIIE"/>
    <property type="match status" value="1"/>
</dbReference>
<dbReference type="SUPFAM" id="SSF81606">
    <property type="entry name" value="PP2C-like"/>
    <property type="match status" value="1"/>
</dbReference>
<dbReference type="Gene3D" id="3.30.450.40">
    <property type="match status" value="1"/>
</dbReference>
<dbReference type="InterPro" id="IPR052016">
    <property type="entry name" value="Bact_Sigma-Reg"/>
</dbReference>
<dbReference type="CDD" id="cd00130">
    <property type="entry name" value="PAS"/>
    <property type="match status" value="1"/>
</dbReference>
<gene>
    <name evidence="3" type="ORF">P2L57_34725</name>
</gene>
<sequence length="567" mass="60338">MATDPPDPLTSPVLRQILEGTTAGIGVLDTELRYVYVNPALARMNGVPAAEHTGRTIAEVLPALEAREDVLRQVLADGTPREATSSGHTRAASGHERRYWHGAYHRLEQDGRVIGLIGIVLEVSASRQVQHDLEKARERLALLDTAATRIGTTLEMDTTCAELADFLVPVLADAVTVEVVPPEEADGLWPPPRGVLRLRRAAVSVVPSLRGQAGVFEASGEYVRYRNGSAIPSCLETGRPLVDNGFAHSGAGRAPANTERVARCRAAGFHSGMVVPLVARGHPIGTVTLFRAGDSPDFTEEDVIIAQDLAGRAAISLDNARHYTREHGIALELQRALLSEPATPQPTVEVASRYLPAGSTALVGGDWFDTVQLSGGRTLLAMGDVMGHGVEAAVDMGHYRSMLRVLAAADLPPDQILEQLDALIIGTGTDRPATCLLAVADPERETVTYASAGHLPPAALHRDGHIELLPVPPGPPLGTGLGGYLSVERPALAGAVLLLFTDGLVERRGEDIDRSLRRLTDLAAPVDISLDALLDRILAKLMTTAAEDDVAVLAARLRKPPPDRPGR</sequence>
<dbReference type="PROSITE" id="PS50112">
    <property type="entry name" value="PAS"/>
    <property type="match status" value="1"/>
</dbReference>
<protein>
    <submittedName>
        <fullName evidence="3">SpoIIE family protein phosphatase</fullName>
    </submittedName>
</protein>
<evidence type="ECO:0000313" key="3">
    <source>
        <dbReference type="EMBL" id="MDF2260685.1"/>
    </source>
</evidence>
<dbReference type="InterPro" id="IPR035965">
    <property type="entry name" value="PAS-like_dom_sf"/>
</dbReference>
<proteinExistence type="predicted"/>
<dbReference type="SUPFAM" id="SSF55785">
    <property type="entry name" value="PYP-like sensor domain (PAS domain)"/>
    <property type="match status" value="1"/>
</dbReference>
<dbReference type="Proteomes" id="UP001220022">
    <property type="component" value="Unassembled WGS sequence"/>
</dbReference>
<dbReference type="InterPro" id="IPR000014">
    <property type="entry name" value="PAS"/>
</dbReference>
<dbReference type="InterPro" id="IPR001932">
    <property type="entry name" value="PPM-type_phosphatase-like_dom"/>
</dbReference>
<keyword evidence="1" id="KW-0378">Hydrolase</keyword>
<keyword evidence="4" id="KW-1185">Reference proteome</keyword>
<dbReference type="SMART" id="SM00331">
    <property type="entry name" value="PP2C_SIG"/>
    <property type="match status" value="1"/>
</dbReference>
<dbReference type="Gene3D" id="3.30.450.20">
    <property type="entry name" value="PAS domain"/>
    <property type="match status" value="1"/>
</dbReference>
<accession>A0ABT5ZCC7</accession>
<dbReference type="InterPro" id="IPR003018">
    <property type="entry name" value="GAF"/>
</dbReference>
<dbReference type="Pfam" id="PF01590">
    <property type="entry name" value="GAF"/>
    <property type="match status" value="1"/>
</dbReference>
<dbReference type="PANTHER" id="PTHR43156">
    <property type="entry name" value="STAGE II SPORULATION PROTEIN E-RELATED"/>
    <property type="match status" value="1"/>
</dbReference>
<name>A0ABT5ZCC7_9ACTN</name>
<dbReference type="NCBIfam" id="TIGR00229">
    <property type="entry name" value="sensory_box"/>
    <property type="match status" value="1"/>
</dbReference>
<dbReference type="SMART" id="SM00091">
    <property type="entry name" value="PAS"/>
    <property type="match status" value="1"/>
</dbReference>